<accession>A0ACB6YYL0</accession>
<sequence length="140" mass="15698">MIFPPSSKAGSTKTLTFKKKDDFSIRLSYSLFSGADSESTILTDESTTSEDMPRLLGLELVIPSMIDFEFGSTPMTGKEKRAARKRLCEINSIEGSKHRKEEARNNLESYLYKLCKLRDLLGGASRPLFRRYSQSGANVC</sequence>
<name>A0ACB6YYL0_THEGA</name>
<dbReference type="Proteomes" id="UP000886501">
    <property type="component" value="Unassembled WGS sequence"/>
</dbReference>
<reference evidence="1" key="1">
    <citation type="submission" date="2019-10" db="EMBL/GenBank/DDBJ databases">
        <authorList>
            <consortium name="DOE Joint Genome Institute"/>
            <person name="Kuo A."/>
            <person name="Miyauchi S."/>
            <person name="Kiss E."/>
            <person name="Drula E."/>
            <person name="Kohler A."/>
            <person name="Sanchez-Garcia M."/>
            <person name="Andreopoulos B."/>
            <person name="Barry K.W."/>
            <person name="Bonito G."/>
            <person name="Buee M."/>
            <person name="Carver A."/>
            <person name="Chen C."/>
            <person name="Cichocki N."/>
            <person name="Clum A."/>
            <person name="Culley D."/>
            <person name="Crous P.W."/>
            <person name="Fauchery L."/>
            <person name="Girlanda M."/>
            <person name="Hayes R."/>
            <person name="Keri Z."/>
            <person name="Labutti K."/>
            <person name="Lipzen A."/>
            <person name="Lombard V."/>
            <person name="Magnuson J."/>
            <person name="Maillard F."/>
            <person name="Morin E."/>
            <person name="Murat C."/>
            <person name="Nolan M."/>
            <person name="Ohm R."/>
            <person name="Pangilinan J."/>
            <person name="Pereira M."/>
            <person name="Perotto S."/>
            <person name="Peter M."/>
            <person name="Riley R."/>
            <person name="Sitrit Y."/>
            <person name="Stielow B."/>
            <person name="Szollosi G."/>
            <person name="Zifcakova L."/>
            <person name="Stursova M."/>
            <person name="Spatafora J.W."/>
            <person name="Tedersoo L."/>
            <person name="Vaario L.-M."/>
            <person name="Yamada A."/>
            <person name="Yan M."/>
            <person name="Wang P."/>
            <person name="Xu J."/>
            <person name="Bruns T."/>
            <person name="Baldrian P."/>
            <person name="Vilgalys R."/>
            <person name="Henrissat B."/>
            <person name="Grigoriev I.V."/>
            <person name="Hibbett D."/>
            <person name="Nagy L.G."/>
            <person name="Martin F.M."/>
        </authorList>
    </citation>
    <scope>NUCLEOTIDE SEQUENCE</scope>
    <source>
        <strain evidence="1">P2</strain>
    </source>
</reference>
<organism evidence="1 2">
    <name type="scientific">Thelephora ganbajun</name>
    <name type="common">Ganba fungus</name>
    <dbReference type="NCBI Taxonomy" id="370292"/>
    <lineage>
        <taxon>Eukaryota</taxon>
        <taxon>Fungi</taxon>
        <taxon>Dikarya</taxon>
        <taxon>Basidiomycota</taxon>
        <taxon>Agaricomycotina</taxon>
        <taxon>Agaricomycetes</taxon>
        <taxon>Thelephorales</taxon>
        <taxon>Thelephoraceae</taxon>
        <taxon>Thelephora</taxon>
    </lineage>
</organism>
<evidence type="ECO:0000313" key="2">
    <source>
        <dbReference type="Proteomes" id="UP000886501"/>
    </source>
</evidence>
<gene>
    <name evidence="1" type="ORF">BDM02DRAFT_3193793</name>
</gene>
<keyword evidence="2" id="KW-1185">Reference proteome</keyword>
<evidence type="ECO:0000313" key="1">
    <source>
        <dbReference type="EMBL" id="KAF9642158.1"/>
    </source>
</evidence>
<reference evidence="1" key="2">
    <citation type="journal article" date="2020" name="Nat. Commun.">
        <title>Large-scale genome sequencing of mycorrhizal fungi provides insights into the early evolution of symbiotic traits.</title>
        <authorList>
            <person name="Miyauchi S."/>
            <person name="Kiss E."/>
            <person name="Kuo A."/>
            <person name="Drula E."/>
            <person name="Kohler A."/>
            <person name="Sanchez-Garcia M."/>
            <person name="Morin E."/>
            <person name="Andreopoulos B."/>
            <person name="Barry K.W."/>
            <person name="Bonito G."/>
            <person name="Buee M."/>
            <person name="Carver A."/>
            <person name="Chen C."/>
            <person name="Cichocki N."/>
            <person name="Clum A."/>
            <person name="Culley D."/>
            <person name="Crous P.W."/>
            <person name="Fauchery L."/>
            <person name="Girlanda M."/>
            <person name="Hayes R.D."/>
            <person name="Keri Z."/>
            <person name="LaButti K."/>
            <person name="Lipzen A."/>
            <person name="Lombard V."/>
            <person name="Magnuson J."/>
            <person name="Maillard F."/>
            <person name="Murat C."/>
            <person name="Nolan M."/>
            <person name="Ohm R.A."/>
            <person name="Pangilinan J."/>
            <person name="Pereira M.F."/>
            <person name="Perotto S."/>
            <person name="Peter M."/>
            <person name="Pfister S."/>
            <person name="Riley R."/>
            <person name="Sitrit Y."/>
            <person name="Stielow J.B."/>
            <person name="Szollosi G."/>
            <person name="Zifcakova L."/>
            <person name="Stursova M."/>
            <person name="Spatafora J.W."/>
            <person name="Tedersoo L."/>
            <person name="Vaario L.M."/>
            <person name="Yamada A."/>
            <person name="Yan M."/>
            <person name="Wang P."/>
            <person name="Xu J."/>
            <person name="Bruns T."/>
            <person name="Baldrian P."/>
            <person name="Vilgalys R."/>
            <person name="Dunand C."/>
            <person name="Henrissat B."/>
            <person name="Grigoriev I.V."/>
            <person name="Hibbett D."/>
            <person name="Nagy L.G."/>
            <person name="Martin F.M."/>
        </authorList>
    </citation>
    <scope>NUCLEOTIDE SEQUENCE</scope>
    <source>
        <strain evidence="1">P2</strain>
    </source>
</reference>
<proteinExistence type="predicted"/>
<comment type="caution">
    <text evidence="1">The sequence shown here is derived from an EMBL/GenBank/DDBJ whole genome shotgun (WGS) entry which is preliminary data.</text>
</comment>
<protein>
    <submittedName>
        <fullName evidence="1">Uncharacterized protein</fullName>
    </submittedName>
</protein>
<dbReference type="EMBL" id="MU118645">
    <property type="protein sequence ID" value="KAF9642158.1"/>
    <property type="molecule type" value="Genomic_DNA"/>
</dbReference>